<organism evidence="1">
    <name type="scientific">Muribaculaceae bacterium Z82</name>
    <dbReference type="NCBI Taxonomy" id="2304548"/>
    <lineage>
        <taxon>Bacteria</taxon>
        <taxon>Pseudomonadati</taxon>
        <taxon>Bacteroidota</taxon>
        <taxon>Bacteroidia</taxon>
        <taxon>Bacteroidales</taxon>
        <taxon>Muribaculaceae</taxon>
    </lineage>
</organism>
<proteinExistence type="predicted"/>
<evidence type="ECO:0000313" key="1">
    <source>
        <dbReference type="EMBL" id="NBI35404.1"/>
    </source>
</evidence>
<comment type="caution">
    <text evidence="1">The sequence shown here is derived from an EMBL/GenBank/DDBJ whole genome shotgun (WGS) entry which is preliminary data.</text>
</comment>
<protein>
    <submittedName>
        <fullName evidence="1">Uncharacterized protein</fullName>
    </submittedName>
</protein>
<gene>
    <name evidence="1" type="ORF">D1639_10285</name>
</gene>
<accession>A0A7C9NBX3</accession>
<sequence length="67" mass="7080">MAGIDYDLHTVAGKLALCAQALREANQTLPSGLPPCDDGTELWCVYFGAEEAVREALATVRGAMAKV</sequence>
<dbReference type="AlphaFoldDB" id="A0A7C9NBX3"/>
<reference evidence="1" key="1">
    <citation type="submission" date="2018-08" db="EMBL/GenBank/DDBJ databases">
        <title>Murine metabolic-syndrome-specific gut microbial biobank.</title>
        <authorList>
            <person name="Liu C."/>
        </authorList>
    </citation>
    <scope>NUCLEOTIDE SEQUENCE [LARGE SCALE GENOMIC DNA]</scope>
    <source>
        <strain evidence="1">Z82</strain>
    </source>
</reference>
<dbReference type="EMBL" id="QWKH01000116">
    <property type="protein sequence ID" value="NBI35404.1"/>
    <property type="molecule type" value="Genomic_DNA"/>
</dbReference>
<name>A0A7C9NBX3_9BACT</name>